<dbReference type="GO" id="GO:0015250">
    <property type="term" value="F:water channel activity"/>
    <property type="evidence" value="ECO:0007669"/>
    <property type="project" value="TreeGrafter"/>
</dbReference>
<dbReference type="SUPFAM" id="SSF81338">
    <property type="entry name" value="Aquaporin-like"/>
    <property type="match status" value="1"/>
</dbReference>
<name>A0A9Q5MYK3_SANBA</name>
<evidence type="ECO:0000256" key="7">
    <source>
        <dbReference type="ARBA" id="ARBA00023136"/>
    </source>
</evidence>
<accession>A0A9Q5MYK3</accession>
<keyword evidence="5" id="KW-0677">Repeat</keyword>
<evidence type="ECO:0000256" key="5">
    <source>
        <dbReference type="ARBA" id="ARBA00022737"/>
    </source>
</evidence>
<evidence type="ECO:0000256" key="1">
    <source>
        <dbReference type="ARBA" id="ARBA00004141"/>
    </source>
</evidence>
<keyword evidence="6 10" id="KW-1133">Transmembrane helix</keyword>
<dbReference type="InterPro" id="IPR050363">
    <property type="entry name" value="MIP/Aquaporin"/>
</dbReference>
<keyword evidence="4 8" id="KW-0812">Transmembrane</keyword>
<keyword evidence="3 8" id="KW-0813">Transport</keyword>
<keyword evidence="12" id="KW-1185">Reference proteome</keyword>
<dbReference type="GO" id="GO:0005886">
    <property type="term" value="C:plasma membrane"/>
    <property type="evidence" value="ECO:0007669"/>
    <property type="project" value="TreeGrafter"/>
</dbReference>
<gene>
    <name evidence="11" type="ORF">A7U60_g8210</name>
</gene>
<evidence type="ECO:0000256" key="8">
    <source>
        <dbReference type="RuleBase" id="RU000477"/>
    </source>
</evidence>
<dbReference type="GO" id="GO:0015254">
    <property type="term" value="F:glycerol channel activity"/>
    <property type="evidence" value="ECO:0007669"/>
    <property type="project" value="TreeGrafter"/>
</dbReference>
<evidence type="ECO:0000313" key="11">
    <source>
        <dbReference type="EMBL" id="OCB84690.1"/>
    </source>
</evidence>
<evidence type="ECO:0000256" key="3">
    <source>
        <dbReference type="ARBA" id="ARBA00022448"/>
    </source>
</evidence>
<dbReference type="PANTHER" id="PTHR43829">
    <property type="entry name" value="AQUAPORIN OR AQUAGLYCEROPORIN RELATED"/>
    <property type="match status" value="1"/>
</dbReference>
<keyword evidence="7 10" id="KW-0472">Membrane</keyword>
<feature type="transmembrane region" description="Helical" evidence="10">
    <location>
        <begin position="78"/>
        <end position="99"/>
    </location>
</feature>
<dbReference type="InterPro" id="IPR023271">
    <property type="entry name" value="Aquaporin-like"/>
</dbReference>
<reference evidence="11" key="1">
    <citation type="submission" date="2016-06" db="EMBL/GenBank/DDBJ databases">
        <title>Draft Genome sequence of the fungus Inonotus baumii.</title>
        <authorList>
            <person name="Zhu H."/>
            <person name="Lin W."/>
        </authorList>
    </citation>
    <scope>NUCLEOTIDE SEQUENCE</scope>
    <source>
        <strain evidence="11">821</strain>
    </source>
</reference>
<evidence type="ECO:0000256" key="2">
    <source>
        <dbReference type="ARBA" id="ARBA00006175"/>
    </source>
</evidence>
<feature type="transmembrane region" description="Helical" evidence="10">
    <location>
        <begin position="262"/>
        <end position="284"/>
    </location>
</feature>
<feature type="transmembrane region" description="Helical" evidence="10">
    <location>
        <begin position="181"/>
        <end position="202"/>
    </location>
</feature>
<comment type="caution">
    <text evidence="11">The sequence shown here is derived from an EMBL/GenBank/DDBJ whole genome shotgun (WGS) entry which is preliminary data.</text>
</comment>
<proteinExistence type="inferred from homology"/>
<protein>
    <submittedName>
        <fullName evidence="11">Aquaporin-like protein</fullName>
    </submittedName>
</protein>
<dbReference type="Gene3D" id="1.20.1080.10">
    <property type="entry name" value="Glycerol uptake facilitator protein"/>
    <property type="match status" value="1"/>
</dbReference>
<feature type="region of interest" description="Disordered" evidence="9">
    <location>
        <begin position="306"/>
        <end position="335"/>
    </location>
</feature>
<feature type="transmembrane region" description="Helical" evidence="10">
    <location>
        <begin position="120"/>
        <end position="140"/>
    </location>
</feature>
<feature type="transmembrane region" description="Helical" evidence="10">
    <location>
        <begin position="214"/>
        <end position="231"/>
    </location>
</feature>
<evidence type="ECO:0000256" key="6">
    <source>
        <dbReference type="ARBA" id="ARBA00022989"/>
    </source>
</evidence>
<dbReference type="AlphaFoldDB" id="A0A9Q5MYK3"/>
<evidence type="ECO:0000313" key="12">
    <source>
        <dbReference type="Proteomes" id="UP000757232"/>
    </source>
</evidence>
<comment type="similarity">
    <text evidence="2 8">Belongs to the MIP/aquaporin (TC 1.A.8) family.</text>
</comment>
<dbReference type="PANTHER" id="PTHR43829:SF14">
    <property type="entry name" value="AQUAPORIN 3"/>
    <property type="match status" value="1"/>
</dbReference>
<dbReference type="OrthoDB" id="3222at2759"/>
<organism evidence="11 12">
    <name type="scientific">Sanghuangporus baumii</name>
    <name type="common">Phellinus baumii</name>
    <dbReference type="NCBI Taxonomy" id="108892"/>
    <lineage>
        <taxon>Eukaryota</taxon>
        <taxon>Fungi</taxon>
        <taxon>Dikarya</taxon>
        <taxon>Basidiomycota</taxon>
        <taxon>Agaricomycotina</taxon>
        <taxon>Agaricomycetes</taxon>
        <taxon>Hymenochaetales</taxon>
        <taxon>Hymenochaetaceae</taxon>
        <taxon>Sanghuangporus</taxon>
    </lineage>
</organism>
<evidence type="ECO:0000256" key="9">
    <source>
        <dbReference type="SAM" id="MobiDB-lite"/>
    </source>
</evidence>
<dbReference type="Proteomes" id="UP000757232">
    <property type="component" value="Unassembled WGS sequence"/>
</dbReference>
<dbReference type="EMBL" id="LNZH02000214">
    <property type="protein sequence ID" value="OCB84690.1"/>
    <property type="molecule type" value="Genomic_DNA"/>
</dbReference>
<dbReference type="InterPro" id="IPR000425">
    <property type="entry name" value="MIP"/>
</dbReference>
<comment type="subcellular location">
    <subcellularLocation>
        <location evidence="1">Membrane</location>
        <topology evidence="1">Multi-pass membrane protein</topology>
    </subcellularLocation>
</comment>
<evidence type="ECO:0000256" key="4">
    <source>
        <dbReference type="ARBA" id="ARBA00022692"/>
    </source>
</evidence>
<dbReference type="Pfam" id="PF00230">
    <property type="entry name" value="MIP"/>
    <property type="match status" value="1"/>
</dbReference>
<evidence type="ECO:0000256" key="10">
    <source>
        <dbReference type="SAM" id="Phobius"/>
    </source>
</evidence>
<dbReference type="PRINTS" id="PR00783">
    <property type="entry name" value="MINTRINSICP"/>
</dbReference>
<sequence length="335" mass="35768">MHDVPPKFIHLADIIPRPTPLRTWERQRHRRAHLLVECMAECVGVFIYTFAGTGSTASMVIGTIANEPYLGSLLQVGIAYAIGIVLALSVCASTSGGHLNPCVTVAFTLFKGFPLKKAPFYIVSQILGAYIACLVVYLQWRTNILAAEEGLAAAGTLDAIQFTPSGPAGIIGLYALPGANLGVVFANEFFADFFLGLAIWGCIDPSNFFCPPSVAPYSIGLAYAVVIWGFAPNALAANSARDVGGRLAALTLWGSEASGGQYAAIAALTNIPAMLLAALFYEFFFHDSSRVLPPAQRDFLFGHKAHEEHSENTHGPGKPLSPHSSVHKAEIDHEA</sequence>